<dbReference type="STRING" id="44251.PDUR_00025"/>
<dbReference type="Proteomes" id="UP000029409">
    <property type="component" value="Chromosome"/>
</dbReference>
<dbReference type="OrthoDB" id="9811390at2"/>
<evidence type="ECO:0000313" key="1">
    <source>
        <dbReference type="EMBL" id="AIQ10598.1"/>
    </source>
</evidence>
<proteinExistence type="predicted"/>
<dbReference type="EMBL" id="CP009288">
    <property type="protein sequence ID" value="AIQ10598.1"/>
    <property type="molecule type" value="Genomic_DNA"/>
</dbReference>
<dbReference type="InterPro" id="IPR007169">
    <property type="entry name" value="RemA-like"/>
</dbReference>
<keyword evidence="2" id="KW-1185">Reference proteome</keyword>
<gene>
    <name evidence="1" type="ORF">PDUR_00025</name>
</gene>
<protein>
    <recommendedName>
        <fullName evidence="3">DUF370 domain-containing protein</fullName>
    </recommendedName>
</protein>
<name>A0A089HJL5_PAEDU</name>
<dbReference type="AlphaFoldDB" id="A0A089HJL5"/>
<organism evidence="1 2">
    <name type="scientific">Paenibacillus durus</name>
    <name type="common">Paenibacillus azotofixans</name>
    <dbReference type="NCBI Taxonomy" id="44251"/>
    <lineage>
        <taxon>Bacteria</taxon>
        <taxon>Bacillati</taxon>
        <taxon>Bacillota</taxon>
        <taxon>Bacilli</taxon>
        <taxon>Bacillales</taxon>
        <taxon>Paenibacillaceae</taxon>
        <taxon>Paenibacillus</taxon>
    </lineage>
</organism>
<evidence type="ECO:0000313" key="2">
    <source>
        <dbReference type="Proteomes" id="UP000029409"/>
    </source>
</evidence>
<dbReference type="eggNOG" id="ENOG5032Y6E">
    <property type="taxonomic scope" value="Bacteria"/>
</dbReference>
<dbReference type="KEGG" id="pdu:PDUR_00025"/>
<evidence type="ECO:0008006" key="3">
    <source>
        <dbReference type="Google" id="ProtNLM"/>
    </source>
</evidence>
<dbReference type="RefSeq" id="WP_042204541.1">
    <property type="nucleotide sequence ID" value="NZ_CP009288.1"/>
</dbReference>
<sequence>MYIHLGGEKVIRSSELIAIFDISIEKSSKLSKKFVAAALNDKRLERIGEEEAKSIVVTQNVVYYSPISSSTLKKRSRMLLES</sequence>
<accession>A0A089HJL5</accession>
<reference evidence="1 2" key="1">
    <citation type="submission" date="2014-08" db="EMBL/GenBank/DDBJ databases">
        <title>Comparative genomics of the Paenibacillus odorifer group.</title>
        <authorList>
            <person name="den Bakker H.C."/>
            <person name="Tsai Y.-C."/>
            <person name="Martin N."/>
            <person name="Korlach J."/>
            <person name="Wiedmann M."/>
        </authorList>
    </citation>
    <scope>NUCLEOTIDE SEQUENCE [LARGE SCALE GENOMIC DNA]</scope>
    <source>
        <strain evidence="1 2">DSM 1735</strain>
    </source>
</reference>
<dbReference type="NCBIfam" id="NF046065">
    <property type="entry name" value="MtxRegRemB"/>
    <property type="match status" value="1"/>
</dbReference>
<dbReference type="Pfam" id="PF04025">
    <property type="entry name" value="RemA-like"/>
    <property type="match status" value="1"/>
</dbReference>